<evidence type="ECO:0000313" key="3">
    <source>
        <dbReference type="Proteomes" id="UP001595974"/>
    </source>
</evidence>
<comment type="caution">
    <text evidence="2">The sequence shown here is derived from an EMBL/GenBank/DDBJ whole genome shotgun (WGS) entry which is preliminary data.</text>
</comment>
<evidence type="ECO:0000313" key="2">
    <source>
        <dbReference type="EMBL" id="MFC5770771.1"/>
    </source>
</evidence>
<feature type="signal peptide" evidence="1">
    <location>
        <begin position="1"/>
        <end position="28"/>
    </location>
</feature>
<dbReference type="Proteomes" id="UP001595974">
    <property type="component" value="Unassembled WGS sequence"/>
</dbReference>
<dbReference type="RefSeq" id="WP_096445882.1">
    <property type="nucleotide sequence ID" value="NZ_JBHSOG010000060.1"/>
</dbReference>
<dbReference type="EMBL" id="JBHSOG010000060">
    <property type="protein sequence ID" value="MFC5770771.1"/>
    <property type="molecule type" value="Genomic_DNA"/>
</dbReference>
<accession>A0ABW1AUW0</accession>
<protein>
    <recommendedName>
        <fullName evidence="4">Lipoprotein</fullName>
    </recommendedName>
</protein>
<organism evidence="2 3">
    <name type="scientific">Thauera sinica</name>
    <dbReference type="NCBI Taxonomy" id="2665146"/>
    <lineage>
        <taxon>Bacteria</taxon>
        <taxon>Pseudomonadati</taxon>
        <taxon>Pseudomonadota</taxon>
        <taxon>Betaproteobacteria</taxon>
        <taxon>Rhodocyclales</taxon>
        <taxon>Zoogloeaceae</taxon>
        <taxon>Thauera</taxon>
    </lineage>
</organism>
<keyword evidence="1" id="KW-0732">Signal</keyword>
<name>A0ABW1AUW0_9RHOO</name>
<proteinExistence type="predicted"/>
<keyword evidence="3" id="KW-1185">Reference proteome</keyword>
<feature type="chain" id="PRO_5047146901" description="Lipoprotein" evidence="1">
    <location>
        <begin position="29"/>
        <end position="128"/>
    </location>
</feature>
<gene>
    <name evidence="2" type="ORF">ACFPTN_15435</name>
</gene>
<reference evidence="3" key="1">
    <citation type="journal article" date="2019" name="Int. J. Syst. Evol. Microbiol.">
        <title>The Global Catalogue of Microorganisms (GCM) 10K type strain sequencing project: providing services to taxonomists for standard genome sequencing and annotation.</title>
        <authorList>
            <consortium name="The Broad Institute Genomics Platform"/>
            <consortium name="The Broad Institute Genome Sequencing Center for Infectious Disease"/>
            <person name="Wu L."/>
            <person name="Ma J."/>
        </authorList>
    </citation>
    <scope>NUCLEOTIDE SEQUENCE [LARGE SCALE GENOMIC DNA]</scope>
    <source>
        <strain evidence="3">SHR3</strain>
    </source>
</reference>
<sequence>MRLELSGARRRAAAAMLALMLGSGMSGCASTSASRAVMDDPSRSIVVGVTTRDDVGRLIGEASERFVDDDGSQVWIFSDVLDVPLLVSFIPIVGDVTDAMQMVHTDREMIVQFDAQGVVRKVKVRKLD</sequence>
<dbReference type="PROSITE" id="PS51257">
    <property type="entry name" value="PROKAR_LIPOPROTEIN"/>
    <property type="match status" value="1"/>
</dbReference>
<evidence type="ECO:0008006" key="4">
    <source>
        <dbReference type="Google" id="ProtNLM"/>
    </source>
</evidence>
<evidence type="ECO:0000256" key="1">
    <source>
        <dbReference type="SAM" id="SignalP"/>
    </source>
</evidence>